<dbReference type="Proteomes" id="UP001214553">
    <property type="component" value="Chromosome"/>
</dbReference>
<dbReference type="PANTHER" id="PTHR23513">
    <property type="entry name" value="INTEGRAL MEMBRANE EFFLUX PROTEIN-RELATED"/>
    <property type="match status" value="1"/>
</dbReference>
<evidence type="ECO:0000256" key="1">
    <source>
        <dbReference type="ARBA" id="ARBA00004651"/>
    </source>
</evidence>
<feature type="transmembrane region" description="Helical" evidence="6">
    <location>
        <begin position="53"/>
        <end position="76"/>
    </location>
</feature>
<dbReference type="CDD" id="cd06173">
    <property type="entry name" value="MFS_MefA_like"/>
    <property type="match status" value="1"/>
</dbReference>
<keyword evidence="3 6" id="KW-0812">Transmembrane</keyword>
<reference evidence="7 8" key="1">
    <citation type="submission" date="2023-03" db="EMBL/GenBank/DDBJ databases">
        <title>Genome sequence of Microbacterium sp. KACC 23027.</title>
        <authorList>
            <person name="Kim S."/>
            <person name="Heo J."/>
            <person name="Kwon S.-W."/>
        </authorList>
    </citation>
    <scope>NUCLEOTIDE SEQUENCE [LARGE SCALE GENOMIC DNA]</scope>
    <source>
        <strain evidence="7 8">KACC 23027</strain>
    </source>
</reference>
<feature type="transmembrane region" description="Helical" evidence="6">
    <location>
        <begin position="96"/>
        <end position="121"/>
    </location>
</feature>
<evidence type="ECO:0000313" key="7">
    <source>
        <dbReference type="EMBL" id="WEG09670.1"/>
    </source>
</evidence>
<feature type="transmembrane region" description="Helical" evidence="6">
    <location>
        <begin position="322"/>
        <end position="344"/>
    </location>
</feature>
<evidence type="ECO:0000313" key="8">
    <source>
        <dbReference type="Proteomes" id="UP001214553"/>
    </source>
</evidence>
<dbReference type="RefSeq" id="WP_275278993.1">
    <property type="nucleotide sequence ID" value="NZ_CP119108.1"/>
</dbReference>
<feature type="transmembrane region" description="Helical" evidence="6">
    <location>
        <begin position="265"/>
        <end position="284"/>
    </location>
</feature>
<dbReference type="SUPFAM" id="SSF103473">
    <property type="entry name" value="MFS general substrate transporter"/>
    <property type="match status" value="1"/>
</dbReference>
<protein>
    <submittedName>
        <fullName evidence="7">MFS transporter</fullName>
    </submittedName>
</protein>
<evidence type="ECO:0000256" key="3">
    <source>
        <dbReference type="ARBA" id="ARBA00022692"/>
    </source>
</evidence>
<evidence type="ECO:0000256" key="2">
    <source>
        <dbReference type="ARBA" id="ARBA00022475"/>
    </source>
</evidence>
<dbReference type="Pfam" id="PF07690">
    <property type="entry name" value="MFS_1"/>
    <property type="match status" value="1"/>
</dbReference>
<evidence type="ECO:0000256" key="4">
    <source>
        <dbReference type="ARBA" id="ARBA00022989"/>
    </source>
</evidence>
<feature type="transmembrane region" description="Helical" evidence="6">
    <location>
        <begin position="365"/>
        <end position="398"/>
    </location>
</feature>
<keyword evidence="2" id="KW-1003">Cell membrane</keyword>
<evidence type="ECO:0000256" key="6">
    <source>
        <dbReference type="SAM" id="Phobius"/>
    </source>
</evidence>
<dbReference type="InterPro" id="IPR011701">
    <property type="entry name" value="MFS"/>
</dbReference>
<comment type="subcellular location">
    <subcellularLocation>
        <location evidence="1">Cell membrane</location>
        <topology evidence="1">Multi-pass membrane protein</topology>
    </subcellularLocation>
</comment>
<feature type="transmembrane region" description="Helical" evidence="6">
    <location>
        <begin position="231"/>
        <end position="253"/>
    </location>
</feature>
<proteinExistence type="predicted"/>
<keyword evidence="8" id="KW-1185">Reference proteome</keyword>
<gene>
    <name evidence="7" type="ORF">PU630_03630</name>
</gene>
<dbReference type="PANTHER" id="PTHR23513:SF11">
    <property type="entry name" value="STAPHYLOFERRIN A TRANSPORTER"/>
    <property type="match status" value="1"/>
</dbReference>
<keyword evidence="5 6" id="KW-0472">Membrane</keyword>
<dbReference type="InterPro" id="IPR036259">
    <property type="entry name" value="MFS_trans_sf"/>
</dbReference>
<evidence type="ECO:0000256" key="5">
    <source>
        <dbReference type="ARBA" id="ARBA00023136"/>
    </source>
</evidence>
<organism evidence="7 8">
    <name type="scientific">Microbacterium horticulturae</name>
    <dbReference type="NCBI Taxonomy" id="3028316"/>
    <lineage>
        <taxon>Bacteria</taxon>
        <taxon>Bacillati</taxon>
        <taxon>Actinomycetota</taxon>
        <taxon>Actinomycetes</taxon>
        <taxon>Micrococcales</taxon>
        <taxon>Microbacteriaceae</taxon>
        <taxon>Microbacterium</taxon>
    </lineage>
</organism>
<name>A0ABY8BZP3_9MICO</name>
<dbReference type="EMBL" id="CP119108">
    <property type="protein sequence ID" value="WEG09670.1"/>
    <property type="molecule type" value="Genomic_DNA"/>
</dbReference>
<accession>A0ABY8BZP3</accession>
<dbReference type="Gene3D" id="1.20.1250.20">
    <property type="entry name" value="MFS general substrate transporter like domains"/>
    <property type="match status" value="1"/>
</dbReference>
<feature type="transmembrane region" description="Helical" evidence="6">
    <location>
        <begin position="296"/>
        <end position="316"/>
    </location>
</feature>
<keyword evidence="4 6" id="KW-1133">Transmembrane helix</keyword>
<sequence>MSSPDLEQLREPPPFRRDRLAHAWILMRGIADAGDAIWTVALAWTAVQVTTPALAGLVIAAGAVPRALALLFGGVLADRLNARKIMVLFNSVRTAVLVAVAIWCVLTAPSVFVLLLAALAFGLCDAFYEPAASTISRQMVTRADLPTYGAAMQTSSRLGGMLGSAMGGVIVAQVGLAGSASVNAVAFALVVAFIAIWLRPRFALPRAQREPVLRGILSGFRHLRDVPATRTLVIALASLNLAAAPAMGIGVALRATAEGWGAEAVGVFGAFAGVGATVGAAIVLKWRPRREAFAGFWSFSTQGIAIIAIGLGPFWLVIAGGVVIGFGAGFGSVLLGATFAGTTDPSYLGRMGSIIKVGDDSLRPLTMALFGVLASATALWVPFLIYGVAITALIAALLSNKQLRTLSLRDADGSARDTS</sequence>
<feature type="transmembrane region" description="Helical" evidence="6">
    <location>
        <begin position="170"/>
        <end position="198"/>
    </location>
</feature>